<reference evidence="2" key="2">
    <citation type="submission" date="2022-03" db="EMBL/GenBank/DDBJ databases">
        <title>Draft title - Genomic analysis of global carrot germplasm unveils the trajectory of domestication and the origin of high carotenoid orange carrot.</title>
        <authorList>
            <person name="Iorizzo M."/>
            <person name="Ellison S."/>
            <person name="Senalik D."/>
            <person name="Macko-Podgorni A."/>
            <person name="Grzebelus D."/>
            <person name="Bostan H."/>
            <person name="Rolling W."/>
            <person name="Curaba J."/>
            <person name="Simon P."/>
        </authorList>
    </citation>
    <scope>NUCLEOTIDE SEQUENCE</scope>
    <source>
        <tissue evidence="2">Leaf</tissue>
    </source>
</reference>
<dbReference type="EMBL" id="CP093344">
    <property type="protein sequence ID" value="WOG86374.1"/>
    <property type="molecule type" value="Genomic_DNA"/>
</dbReference>
<proteinExistence type="predicted"/>
<evidence type="ECO:0000313" key="2">
    <source>
        <dbReference type="EMBL" id="WOG86374.1"/>
    </source>
</evidence>
<evidence type="ECO:0000256" key="1">
    <source>
        <dbReference type="SAM" id="MobiDB-lite"/>
    </source>
</evidence>
<protein>
    <submittedName>
        <fullName evidence="2">Uncharacterized protein</fullName>
    </submittedName>
</protein>
<feature type="region of interest" description="Disordered" evidence="1">
    <location>
        <begin position="130"/>
        <end position="163"/>
    </location>
</feature>
<sequence length="262" mass="30088">MYFNRLMRLVLFYGGGFVTSTRTGLIRYAVKKIMVKDNIDIVKLSVSDIRKIFLRFIGENDHCYYLCNGITPTDGYKLFLMDDQVPELVYLAKRLGGDGGVRLYVHQPNFEADRNENELLLETNLGTGTEELDNNLRTGAQGDISESESNESERSFGDGSESDLSDYRRIIEKVRKEQKPLDDEHNAEIKKSLLKYKNRAEESDSDYYGSNNSEDETDEDVAYAEPHEFKKKTKMDEIFNINTAGKDIKWVPGLIYGDKCYM</sequence>
<dbReference type="AlphaFoldDB" id="A0AAF0WB72"/>
<gene>
    <name evidence="2" type="ORF">DCAR_0205577</name>
</gene>
<feature type="compositionally biased region" description="Acidic residues" evidence="1">
    <location>
        <begin position="213"/>
        <end position="222"/>
    </location>
</feature>
<organism evidence="2 3">
    <name type="scientific">Daucus carota subsp. sativus</name>
    <name type="common">Carrot</name>
    <dbReference type="NCBI Taxonomy" id="79200"/>
    <lineage>
        <taxon>Eukaryota</taxon>
        <taxon>Viridiplantae</taxon>
        <taxon>Streptophyta</taxon>
        <taxon>Embryophyta</taxon>
        <taxon>Tracheophyta</taxon>
        <taxon>Spermatophyta</taxon>
        <taxon>Magnoliopsida</taxon>
        <taxon>eudicotyledons</taxon>
        <taxon>Gunneridae</taxon>
        <taxon>Pentapetalae</taxon>
        <taxon>asterids</taxon>
        <taxon>campanulids</taxon>
        <taxon>Apiales</taxon>
        <taxon>Apiaceae</taxon>
        <taxon>Apioideae</taxon>
        <taxon>Scandiceae</taxon>
        <taxon>Daucinae</taxon>
        <taxon>Daucus</taxon>
        <taxon>Daucus sect. Daucus</taxon>
    </lineage>
</organism>
<keyword evidence="3" id="KW-1185">Reference proteome</keyword>
<name>A0AAF0WB72_DAUCS</name>
<accession>A0AAF0WB72</accession>
<evidence type="ECO:0000313" key="3">
    <source>
        <dbReference type="Proteomes" id="UP000077755"/>
    </source>
</evidence>
<feature type="region of interest" description="Disordered" evidence="1">
    <location>
        <begin position="200"/>
        <end position="227"/>
    </location>
</feature>
<dbReference type="Proteomes" id="UP000077755">
    <property type="component" value="Chromosome 2"/>
</dbReference>
<reference evidence="2" key="1">
    <citation type="journal article" date="2016" name="Nat. Genet.">
        <title>A high-quality carrot genome assembly provides new insights into carotenoid accumulation and asterid genome evolution.</title>
        <authorList>
            <person name="Iorizzo M."/>
            <person name="Ellison S."/>
            <person name="Senalik D."/>
            <person name="Zeng P."/>
            <person name="Satapoomin P."/>
            <person name="Huang J."/>
            <person name="Bowman M."/>
            <person name="Iovene M."/>
            <person name="Sanseverino W."/>
            <person name="Cavagnaro P."/>
            <person name="Yildiz M."/>
            <person name="Macko-Podgorni A."/>
            <person name="Moranska E."/>
            <person name="Grzebelus E."/>
            <person name="Grzebelus D."/>
            <person name="Ashrafi H."/>
            <person name="Zheng Z."/>
            <person name="Cheng S."/>
            <person name="Spooner D."/>
            <person name="Van Deynze A."/>
            <person name="Simon P."/>
        </authorList>
    </citation>
    <scope>NUCLEOTIDE SEQUENCE</scope>
    <source>
        <tissue evidence="2">Leaf</tissue>
    </source>
</reference>